<evidence type="ECO:0000259" key="2">
    <source>
        <dbReference type="Pfam" id="PF22422"/>
    </source>
</evidence>
<keyword evidence="4" id="KW-1185">Reference proteome</keyword>
<dbReference type="Gene3D" id="1.50.10.10">
    <property type="match status" value="1"/>
</dbReference>
<accession>A0A285LXZ9</accession>
<dbReference type="SUPFAM" id="SSF48208">
    <property type="entry name" value="Six-hairpin glycosidases"/>
    <property type="match status" value="1"/>
</dbReference>
<feature type="domain" description="Putative glycogen debranching enzyme N-terminal" evidence="1">
    <location>
        <begin position="19"/>
        <end position="197"/>
    </location>
</feature>
<organism evidence="3 4">
    <name type="scientific">Nocardia amikacinitolerans</name>
    <dbReference type="NCBI Taxonomy" id="756689"/>
    <lineage>
        <taxon>Bacteria</taxon>
        <taxon>Bacillati</taxon>
        <taxon>Actinomycetota</taxon>
        <taxon>Actinomycetes</taxon>
        <taxon>Mycobacteriales</taxon>
        <taxon>Nocardiaceae</taxon>
        <taxon>Nocardia</taxon>
    </lineage>
</organism>
<sequence length="694" mass="75100">MDPWGSGPAQHGTAGAVTLVEGSTFCLSDSGGGIEPRRAQGLFVRDTRVLSRWRLTVDDQAPQPLSVQYADPYSATLLARTTPPPGRADSTALVIVGRHVGDGMREDLTVRNLSGEPIDCAIALEVDADFADLFEVKEGRVGAGPETEHRVDDGSLEIAAPALGVAMAVRAADATFDGRCLRWSVRLPARGSFTTCVQYHPLLGSAEVTPRHMCGSSIAHSAPARRLRAWYENSPRVRTGDPTLAAVLRRAVADLGALRIFDPACPERAVVAAGAPWFMALFGRDSLLTSWMVLPVDTRLAIGTLQSLAGLQGVREHGATEEQPGRIPHEIRFGRAATKLLGGDTVYYGTVDATPLFVMVLGELHRWGLDAATRDELLPHADRAIEWIQRYGDADGDGFVEYRRKTDHGLENQGWKDSWDGINFADGTLPEPPIALAEVQGYVYAAYLARAELAADLGDRDTADRLRAAAARLKAEFNAKFWLPERGWYAVGLDRDKRPIDALTSNIGHCLWTGIVDEDKAALVADRLLAPDMFTGWGIRTLSSDMGAYNPVSYHNGSVWPHDNAVCAAGLMRYGLTEHASRVIDAVLDASVRFGYRLPELFCGFDRAEFDAPVPYPTSCSPQAWAAAAPLLFLRSLVRLEPGAGAAEVAPAVPERYLPLRISGLRVGSEVLTVTVDAHGWQVIGRSEGTRRAG</sequence>
<dbReference type="InterPro" id="IPR032856">
    <property type="entry name" value="GDE_N_bis"/>
</dbReference>
<evidence type="ECO:0000313" key="3">
    <source>
        <dbReference type="EMBL" id="SNY89800.1"/>
    </source>
</evidence>
<dbReference type="InterPro" id="IPR012341">
    <property type="entry name" value="6hp_glycosidase-like_sf"/>
</dbReference>
<gene>
    <name evidence="3" type="ORF">SAMN04244553_0116</name>
</gene>
<dbReference type="RefSeq" id="WP_097248430.1">
    <property type="nucleotide sequence ID" value="NZ_JAMTCV010000016.1"/>
</dbReference>
<dbReference type="STRING" id="1379680.GCA_001612615_06749"/>
<dbReference type="GO" id="GO:0005975">
    <property type="term" value="P:carbohydrate metabolic process"/>
    <property type="evidence" value="ECO:0007669"/>
    <property type="project" value="InterPro"/>
</dbReference>
<dbReference type="InterPro" id="IPR008928">
    <property type="entry name" value="6-hairpin_glycosidase_sf"/>
</dbReference>
<protein>
    <submittedName>
        <fullName evidence="3">Glycogen debranching enzyme (Alpha-1,6-glucosidase)</fullName>
    </submittedName>
</protein>
<dbReference type="Pfam" id="PF14742">
    <property type="entry name" value="GDE_N_bis"/>
    <property type="match status" value="1"/>
</dbReference>
<proteinExistence type="predicted"/>
<feature type="domain" description="Mannosylglycerate hydrolase MGH1-like glycoside hydrolase" evidence="2">
    <location>
        <begin position="382"/>
        <end position="590"/>
    </location>
</feature>
<evidence type="ECO:0000313" key="4">
    <source>
        <dbReference type="Proteomes" id="UP000219565"/>
    </source>
</evidence>
<dbReference type="AlphaFoldDB" id="A0A285LXZ9"/>
<evidence type="ECO:0000259" key="1">
    <source>
        <dbReference type="Pfam" id="PF14742"/>
    </source>
</evidence>
<dbReference type="OrthoDB" id="9759959at2"/>
<dbReference type="Proteomes" id="UP000219565">
    <property type="component" value="Unassembled WGS sequence"/>
</dbReference>
<name>A0A285LXZ9_9NOCA</name>
<dbReference type="EMBL" id="OBEG01000010">
    <property type="protein sequence ID" value="SNY89800.1"/>
    <property type="molecule type" value="Genomic_DNA"/>
</dbReference>
<reference evidence="4" key="1">
    <citation type="submission" date="2017-09" db="EMBL/GenBank/DDBJ databases">
        <authorList>
            <person name="Varghese N."/>
            <person name="Submissions S."/>
        </authorList>
    </citation>
    <scope>NUCLEOTIDE SEQUENCE [LARGE SCALE GENOMIC DNA]</scope>
    <source>
        <strain evidence="4">DSM 45537</strain>
    </source>
</reference>
<dbReference type="InterPro" id="IPR054491">
    <property type="entry name" value="MGH1-like_GH"/>
</dbReference>
<dbReference type="Pfam" id="PF22422">
    <property type="entry name" value="MGH1-like_GH"/>
    <property type="match status" value="1"/>
</dbReference>